<sequence length="73" mass="7963">MRDQGNEKGDSETPDLRHSISAGLLSLSLCLPLPTSPHDTPQRDRSRPRTLPKSRRGPSRTAALPVRLAPALL</sequence>
<evidence type="ECO:0000256" key="1">
    <source>
        <dbReference type="SAM" id="MobiDB-lite"/>
    </source>
</evidence>
<organism evidence="2 3">
    <name type="scientific">Colletotrichum abscissum</name>
    <dbReference type="NCBI Taxonomy" id="1671311"/>
    <lineage>
        <taxon>Eukaryota</taxon>
        <taxon>Fungi</taxon>
        <taxon>Dikarya</taxon>
        <taxon>Ascomycota</taxon>
        <taxon>Pezizomycotina</taxon>
        <taxon>Sordariomycetes</taxon>
        <taxon>Hypocreomycetidae</taxon>
        <taxon>Glomerellales</taxon>
        <taxon>Glomerellaceae</taxon>
        <taxon>Colletotrichum</taxon>
        <taxon>Colletotrichum acutatum species complex</taxon>
    </lineage>
</organism>
<protein>
    <submittedName>
        <fullName evidence="2">Uncharacterized protein</fullName>
    </submittedName>
</protein>
<name>A0A9P9WZS5_9PEZI</name>
<reference evidence="2" key="1">
    <citation type="submission" date="2019-01" db="EMBL/GenBank/DDBJ databases">
        <title>Colletotrichum abscissum LGMF1257.</title>
        <authorList>
            <person name="Baroncelli R."/>
        </authorList>
    </citation>
    <scope>NUCLEOTIDE SEQUENCE</scope>
    <source>
        <strain evidence="2">Ca142</strain>
    </source>
</reference>
<feature type="compositionally biased region" description="Low complexity" evidence="1">
    <location>
        <begin position="62"/>
        <end position="73"/>
    </location>
</feature>
<proteinExistence type="predicted"/>
<dbReference type="Proteomes" id="UP001056436">
    <property type="component" value="Unassembled WGS sequence"/>
</dbReference>
<feature type="region of interest" description="Disordered" evidence="1">
    <location>
        <begin position="31"/>
        <end position="73"/>
    </location>
</feature>
<dbReference type="EMBL" id="SDAQ01000257">
    <property type="protein sequence ID" value="KAI3528478.1"/>
    <property type="molecule type" value="Genomic_DNA"/>
</dbReference>
<evidence type="ECO:0000313" key="2">
    <source>
        <dbReference type="EMBL" id="KAI3528478.1"/>
    </source>
</evidence>
<evidence type="ECO:0000313" key="3">
    <source>
        <dbReference type="Proteomes" id="UP001056436"/>
    </source>
</evidence>
<gene>
    <name evidence="2" type="ORF">CABS02_15098</name>
</gene>
<feature type="compositionally biased region" description="Basic residues" evidence="1">
    <location>
        <begin position="48"/>
        <end position="58"/>
    </location>
</feature>
<comment type="caution">
    <text evidence="2">The sequence shown here is derived from an EMBL/GenBank/DDBJ whole genome shotgun (WGS) entry which is preliminary data.</text>
</comment>
<dbReference type="AlphaFoldDB" id="A0A9P9WZS5"/>
<keyword evidence="3" id="KW-1185">Reference proteome</keyword>
<accession>A0A9P9WZS5</accession>